<organism evidence="2">
    <name type="scientific">freshwater metagenome</name>
    <dbReference type="NCBI Taxonomy" id="449393"/>
    <lineage>
        <taxon>unclassified sequences</taxon>
        <taxon>metagenomes</taxon>
        <taxon>ecological metagenomes</taxon>
    </lineage>
</organism>
<gene>
    <name evidence="2" type="ORF">UFOPK3927_01482</name>
</gene>
<evidence type="ECO:0000256" key="1">
    <source>
        <dbReference type="SAM" id="MobiDB-lite"/>
    </source>
</evidence>
<evidence type="ECO:0000313" key="2">
    <source>
        <dbReference type="EMBL" id="CAB4994239.1"/>
    </source>
</evidence>
<feature type="region of interest" description="Disordered" evidence="1">
    <location>
        <begin position="1"/>
        <end position="34"/>
    </location>
</feature>
<dbReference type="AlphaFoldDB" id="A0A6J7NTX7"/>
<protein>
    <submittedName>
        <fullName evidence="2">Unannotated protein</fullName>
    </submittedName>
</protein>
<name>A0A6J7NTX7_9ZZZZ</name>
<reference evidence="2" key="1">
    <citation type="submission" date="2020-05" db="EMBL/GenBank/DDBJ databases">
        <authorList>
            <person name="Chiriac C."/>
            <person name="Salcher M."/>
            <person name="Ghai R."/>
            <person name="Kavagutti S V."/>
        </authorList>
    </citation>
    <scope>NUCLEOTIDE SEQUENCE</scope>
</reference>
<accession>A0A6J7NTX7</accession>
<proteinExistence type="predicted"/>
<sequence>MPGDSLRGRMHHKVDTELKRTLRKRGRKGRIDNLDGPLDGAEFRKINKIKTRVGRSLGVDHGGAPGDHRSSERAWFGAIDKCDINTETRAHRLKQKLCCSIQLVLRDDVIALRTQSQHHRADCTHSRSKGAGLFCTFELGDCVFETSNCGVAIPAIEP</sequence>
<dbReference type="EMBL" id="CAFBOK010000198">
    <property type="protein sequence ID" value="CAB4994239.1"/>
    <property type="molecule type" value="Genomic_DNA"/>
</dbReference>